<dbReference type="PANTHER" id="PTHR40763:SF4">
    <property type="entry name" value="DUF1707 DOMAIN-CONTAINING PROTEIN"/>
    <property type="match status" value="1"/>
</dbReference>
<dbReference type="Proteomes" id="UP000662857">
    <property type="component" value="Chromosome"/>
</dbReference>
<proteinExistence type="predicted"/>
<protein>
    <submittedName>
        <fullName evidence="3">DUF1707 domain-containing protein</fullName>
    </submittedName>
</protein>
<feature type="domain" description="DUF1707" evidence="2">
    <location>
        <begin position="10"/>
        <end position="62"/>
    </location>
</feature>
<dbReference type="AlphaFoldDB" id="A0A895YCM1"/>
<evidence type="ECO:0000256" key="1">
    <source>
        <dbReference type="SAM" id="Phobius"/>
    </source>
</evidence>
<dbReference type="PANTHER" id="PTHR40763">
    <property type="entry name" value="MEMBRANE PROTEIN-RELATED"/>
    <property type="match status" value="1"/>
</dbReference>
<name>A0A895YCM1_9ACTN</name>
<reference evidence="3" key="1">
    <citation type="submission" date="2021-02" db="EMBL/GenBank/DDBJ databases">
        <title>Natrosporangium hydrolyticum gen. nov., sp. nov, a haloalkaliphilic actinobacterium from a soda solonchak soil.</title>
        <authorList>
            <person name="Sorokin D.Y."/>
            <person name="Khijniak T.V."/>
            <person name="Zakharycheva A.P."/>
            <person name="Boueva O.V."/>
            <person name="Ariskina E.V."/>
            <person name="Hahnke R.L."/>
            <person name="Bunk B."/>
            <person name="Sproer C."/>
            <person name="Schumann P."/>
            <person name="Evtushenko L.I."/>
            <person name="Kublanov I.V."/>
        </authorList>
    </citation>
    <scope>NUCLEOTIDE SEQUENCE</scope>
    <source>
        <strain evidence="3">DSM 106523</strain>
    </source>
</reference>
<evidence type="ECO:0000313" key="4">
    <source>
        <dbReference type="Proteomes" id="UP000662857"/>
    </source>
</evidence>
<keyword evidence="1" id="KW-0812">Transmembrane</keyword>
<keyword evidence="1" id="KW-1133">Transmembrane helix</keyword>
<keyword evidence="1" id="KW-0472">Membrane</keyword>
<evidence type="ECO:0000259" key="2">
    <source>
        <dbReference type="Pfam" id="PF08044"/>
    </source>
</evidence>
<dbReference type="RefSeq" id="WP_239677716.1">
    <property type="nucleotide sequence ID" value="NZ_CP070499.1"/>
</dbReference>
<dbReference type="Pfam" id="PF08044">
    <property type="entry name" value="DUF1707"/>
    <property type="match status" value="1"/>
</dbReference>
<feature type="transmembrane region" description="Helical" evidence="1">
    <location>
        <begin position="124"/>
        <end position="145"/>
    </location>
</feature>
<feature type="transmembrane region" description="Helical" evidence="1">
    <location>
        <begin position="98"/>
        <end position="118"/>
    </location>
</feature>
<dbReference type="EMBL" id="CP070499">
    <property type="protein sequence ID" value="QSB15537.1"/>
    <property type="molecule type" value="Genomic_DNA"/>
</dbReference>
<sequence length="151" mass="16953">MNGGTGREQMRAADVDRERFAARVRQALDEGRLTLDELDERLRHIYAAKTFGDLHQVVADLPAVAPTERSEVAPSPSQVPPSRIEENPKLPGWLSLSWRLWLVAVAVNLVIWFLVSLGSGNLVYFWPMWVAGPWAAANIGLTVIFPPRRRQ</sequence>
<dbReference type="InterPro" id="IPR012551">
    <property type="entry name" value="DUF1707_SHOCT-like"/>
</dbReference>
<dbReference type="KEGG" id="nhy:JQS43_04075"/>
<organism evidence="3 4">
    <name type="scientific">Natronosporangium hydrolyticum</name>
    <dbReference type="NCBI Taxonomy" id="2811111"/>
    <lineage>
        <taxon>Bacteria</taxon>
        <taxon>Bacillati</taxon>
        <taxon>Actinomycetota</taxon>
        <taxon>Actinomycetes</taxon>
        <taxon>Micromonosporales</taxon>
        <taxon>Micromonosporaceae</taxon>
        <taxon>Natronosporangium</taxon>
    </lineage>
</organism>
<accession>A0A895YCM1</accession>
<gene>
    <name evidence="3" type="ORF">JQS43_04075</name>
</gene>
<evidence type="ECO:0000313" key="3">
    <source>
        <dbReference type="EMBL" id="QSB15537.1"/>
    </source>
</evidence>
<keyword evidence="4" id="KW-1185">Reference proteome</keyword>